<sequence>MPTKRTGAPVSYVGGGNRAALVNSFPPPASAGARLQLRLSTAPPLRMPRPPVLRQGQGYAGRLRQPPRALLRDLQSSSPSWQPQVCLVSYAGETLDGAAPPSHGPLPVLPEYMPTRSIVNKNNSSINPSQFLYVRSPFDRQRAFASPAGGRGSLAATTPLSGAAAREAYEARRHRYLEERQRFRSWQPVDGAAPPYGE</sequence>
<evidence type="ECO:0000256" key="1">
    <source>
        <dbReference type="SAM" id="MobiDB-lite"/>
    </source>
</evidence>
<dbReference type="Proteomes" id="UP000015354">
    <property type="component" value="Unassembled WGS sequence"/>
</dbReference>
<dbReference type="AlphaFoldDB" id="S9V1C0"/>
<organism evidence="2 3">
    <name type="scientific">Strigomonas culicis</name>
    <dbReference type="NCBI Taxonomy" id="28005"/>
    <lineage>
        <taxon>Eukaryota</taxon>
        <taxon>Discoba</taxon>
        <taxon>Euglenozoa</taxon>
        <taxon>Kinetoplastea</taxon>
        <taxon>Metakinetoplastina</taxon>
        <taxon>Trypanosomatida</taxon>
        <taxon>Trypanosomatidae</taxon>
        <taxon>Strigomonadinae</taxon>
        <taxon>Strigomonas</taxon>
    </lineage>
</organism>
<evidence type="ECO:0000313" key="2">
    <source>
        <dbReference type="EMBL" id="EPY16580.1"/>
    </source>
</evidence>
<comment type="caution">
    <text evidence="2">The sequence shown here is derived from an EMBL/GenBank/DDBJ whole genome shotgun (WGS) entry which is preliminary data.</text>
</comment>
<accession>S9V1C0</accession>
<proteinExistence type="predicted"/>
<evidence type="ECO:0000313" key="3">
    <source>
        <dbReference type="Proteomes" id="UP000015354"/>
    </source>
</evidence>
<keyword evidence="3" id="KW-1185">Reference proteome</keyword>
<reference evidence="2 3" key="1">
    <citation type="journal article" date="2013" name="PLoS ONE">
        <title>Predicting the Proteins of Angomonas deanei, Strigomonas culicis and Their Respective Endosymbionts Reveals New Aspects of the Trypanosomatidae Family.</title>
        <authorList>
            <person name="Motta M.C."/>
            <person name="Martins A.C."/>
            <person name="de Souza S.S."/>
            <person name="Catta-Preta C.M."/>
            <person name="Silva R."/>
            <person name="Klein C.C."/>
            <person name="de Almeida L.G."/>
            <person name="de Lima Cunha O."/>
            <person name="Ciapina L.P."/>
            <person name="Brocchi M."/>
            <person name="Colabardini A.C."/>
            <person name="de Araujo Lima B."/>
            <person name="Machado C.R."/>
            <person name="de Almeida Soares C.M."/>
            <person name="Probst C.M."/>
            <person name="de Menezes C.B."/>
            <person name="Thompson C.E."/>
            <person name="Bartholomeu D.C."/>
            <person name="Gradia D.F."/>
            <person name="Pavoni D.P."/>
            <person name="Grisard E.C."/>
            <person name="Fantinatti-Garboggini F."/>
            <person name="Marchini F.K."/>
            <person name="Rodrigues-Luiz G.F."/>
            <person name="Wagner G."/>
            <person name="Goldman G.H."/>
            <person name="Fietto J.L."/>
            <person name="Elias M.C."/>
            <person name="Goldman M.H."/>
            <person name="Sagot M.F."/>
            <person name="Pereira M."/>
            <person name="Stoco P.H."/>
            <person name="de Mendonca-Neto R.P."/>
            <person name="Teixeira S.M."/>
            <person name="Maciel T.E."/>
            <person name="de Oliveira Mendes T.A."/>
            <person name="Urmenyi T.P."/>
            <person name="de Souza W."/>
            <person name="Schenkman S."/>
            <person name="de Vasconcelos A.T."/>
        </authorList>
    </citation>
    <scope>NUCLEOTIDE SEQUENCE [LARGE SCALE GENOMIC DNA]</scope>
</reference>
<dbReference type="EMBL" id="ATMH01011029">
    <property type="protein sequence ID" value="EPY16580.1"/>
    <property type="molecule type" value="Genomic_DNA"/>
</dbReference>
<name>S9V1C0_9TRYP</name>
<feature type="region of interest" description="Disordered" evidence="1">
    <location>
        <begin position="145"/>
        <end position="166"/>
    </location>
</feature>
<protein>
    <submittedName>
        <fullName evidence="2">Uncharacterized protein</fullName>
    </submittedName>
</protein>
<gene>
    <name evidence="2" type="ORF">STCU_11130</name>
</gene>